<reference evidence="5 6" key="1">
    <citation type="submission" date="2019-02" db="EMBL/GenBank/DDBJ databases">
        <title>Deep-cultivation of Planctomycetes and their phenomic and genomic characterization uncovers novel biology.</title>
        <authorList>
            <person name="Wiegand S."/>
            <person name="Jogler M."/>
            <person name="Boedeker C."/>
            <person name="Pinto D."/>
            <person name="Vollmers J."/>
            <person name="Rivas-Marin E."/>
            <person name="Kohn T."/>
            <person name="Peeters S.H."/>
            <person name="Heuer A."/>
            <person name="Rast P."/>
            <person name="Oberbeckmann S."/>
            <person name="Bunk B."/>
            <person name="Jeske O."/>
            <person name="Meyerdierks A."/>
            <person name="Storesund J.E."/>
            <person name="Kallscheuer N."/>
            <person name="Luecker S."/>
            <person name="Lage O.M."/>
            <person name="Pohl T."/>
            <person name="Merkel B.J."/>
            <person name="Hornburger P."/>
            <person name="Mueller R.-W."/>
            <person name="Bruemmer F."/>
            <person name="Labrenz M."/>
            <person name="Spormann A.M."/>
            <person name="Op den Camp H."/>
            <person name="Overmann J."/>
            <person name="Amann R."/>
            <person name="Jetten M.S.M."/>
            <person name="Mascher T."/>
            <person name="Medema M.H."/>
            <person name="Devos D.P."/>
            <person name="Kaster A.-K."/>
            <person name="Ovreas L."/>
            <person name="Rohde M."/>
            <person name="Galperin M.Y."/>
            <person name="Jogler C."/>
        </authorList>
    </citation>
    <scope>NUCLEOTIDE SEQUENCE [LARGE SCALE GENOMIC DNA]</scope>
    <source>
        <strain evidence="5 6">I41</strain>
    </source>
</reference>
<gene>
    <name evidence="5" type="ORF">I41_22410</name>
</gene>
<feature type="repeat" description="TPR" evidence="3">
    <location>
        <begin position="160"/>
        <end position="193"/>
    </location>
</feature>
<dbReference type="Proteomes" id="UP000317909">
    <property type="component" value="Chromosome"/>
</dbReference>
<dbReference type="SMART" id="SM00028">
    <property type="entry name" value="TPR"/>
    <property type="match status" value="4"/>
</dbReference>
<keyword evidence="1" id="KW-0677">Repeat</keyword>
<protein>
    <submittedName>
        <fullName evidence="5">Tetratricopeptide repeat protein</fullName>
    </submittedName>
</protein>
<sequence>MRKIWFANCILAVAALGCTSTKGPSATGGYTSTGGPPGAPGAVVTAEPSGWTDKFVASMKEYSPDIFGEKKPLKAAPTPTNEAPFDPKTATPELHVALAQMSHRNGQIPQARQHYQKALAMDPKHLDALLGAARMEDREGRLDVAQMLYQRAAQAHPKSATAQNDLALCYARRGDLPTAAKILDEAVRIEPRKALYRNNAAKVLVEMNQVKPAMDHLTAVHTPAVANYNMAVLLSERGRGAEAVPFLGQALALDPTMQPAHDMLAQLTAPATPPGERSIVARQPANPAPVMAVANDSILPTPEAVATVPNEPWIAPASSTQPSSNPVLLPPVNN</sequence>
<dbReference type="RefSeq" id="WP_145432554.1">
    <property type="nucleotide sequence ID" value="NZ_CP036339.1"/>
</dbReference>
<evidence type="ECO:0000256" key="1">
    <source>
        <dbReference type="ARBA" id="ARBA00022737"/>
    </source>
</evidence>
<dbReference type="InterPro" id="IPR051012">
    <property type="entry name" value="CellSynth/LPSAsmb/PSIAsmb"/>
</dbReference>
<evidence type="ECO:0000313" key="5">
    <source>
        <dbReference type="EMBL" id="QDT73052.1"/>
    </source>
</evidence>
<feature type="compositionally biased region" description="Polar residues" evidence="4">
    <location>
        <begin position="317"/>
        <end position="334"/>
    </location>
</feature>
<dbReference type="Pfam" id="PF13432">
    <property type="entry name" value="TPR_16"/>
    <property type="match status" value="1"/>
</dbReference>
<dbReference type="InterPro" id="IPR019734">
    <property type="entry name" value="TPR_rpt"/>
</dbReference>
<dbReference type="PANTHER" id="PTHR45586">
    <property type="entry name" value="TPR REPEAT-CONTAINING PROTEIN PA4667"/>
    <property type="match status" value="1"/>
</dbReference>
<evidence type="ECO:0000313" key="6">
    <source>
        <dbReference type="Proteomes" id="UP000317909"/>
    </source>
</evidence>
<dbReference type="PANTHER" id="PTHR45586:SF1">
    <property type="entry name" value="LIPOPOLYSACCHARIDE ASSEMBLY PROTEIN B"/>
    <property type="match status" value="1"/>
</dbReference>
<dbReference type="OrthoDB" id="288828at2"/>
<feature type="repeat" description="TPR" evidence="3">
    <location>
        <begin position="92"/>
        <end position="125"/>
    </location>
</feature>
<dbReference type="EMBL" id="CP036339">
    <property type="protein sequence ID" value="QDT73052.1"/>
    <property type="molecule type" value="Genomic_DNA"/>
</dbReference>
<dbReference type="PROSITE" id="PS51257">
    <property type="entry name" value="PROKAR_LIPOPROTEIN"/>
    <property type="match status" value="1"/>
</dbReference>
<feature type="region of interest" description="Disordered" evidence="4">
    <location>
        <begin position="315"/>
        <end position="334"/>
    </location>
</feature>
<keyword evidence="6" id="KW-1185">Reference proteome</keyword>
<dbReference type="Pfam" id="PF13428">
    <property type="entry name" value="TPR_14"/>
    <property type="match status" value="1"/>
</dbReference>
<dbReference type="AlphaFoldDB" id="A0A517TXF1"/>
<dbReference type="Gene3D" id="1.25.40.10">
    <property type="entry name" value="Tetratricopeptide repeat domain"/>
    <property type="match status" value="1"/>
</dbReference>
<accession>A0A517TXF1</accession>
<name>A0A517TXF1_9BACT</name>
<dbReference type="SUPFAM" id="SSF48452">
    <property type="entry name" value="TPR-like"/>
    <property type="match status" value="1"/>
</dbReference>
<evidence type="ECO:0000256" key="2">
    <source>
        <dbReference type="ARBA" id="ARBA00022803"/>
    </source>
</evidence>
<keyword evidence="2 3" id="KW-0802">TPR repeat</keyword>
<evidence type="ECO:0000256" key="4">
    <source>
        <dbReference type="SAM" id="MobiDB-lite"/>
    </source>
</evidence>
<dbReference type="PROSITE" id="PS50005">
    <property type="entry name" value="TPR"/>
    <property type="match status" value="2"/>
</dbReference>
<proteinExistence type="predicted"/>
<organism evidence="5 6">
    <name type="scientific">Lacipirellula limnantheis</name>
    <dbReference type="NCBI Taxonomy" id="2528024"/>
    <lineage>
        <taxon>Bacteria</taxon>
        <taxon>Pseudomonadati</taxon>
        <taxon>Planctomycetota</taxon>
        <taxon>Planctomycetia</taxon>
        <taxon>Pirellulales</taxon>
        <taxon>Lacipirellulaceae</taxon>
        <taxon>Lacipirellula</taxon>
    </lineage>
</organism>
<dbReference type="InterPro" id="IPR011990">
    <property type="entry name" value="TPR-like_helical_dom_sf"/>
</dbReference>
<dbReference type="KEGG" id="llh:I41_22410"/>
<evidence type="ECO:0000256" key="3">
    <source>
        <dbReference type="PROSITE-ProRule" id="PRU00339"/>
    </source>
</evidence>